<dbReference type="Pfam" id="PF06237">
    <property type="entry name" value="SLC52_ribofla_tr"/>
    <property type="match status" value="1"/>
</dbReference>
<dbReference type="Ensembl" id="ENSCSRT00000007229.1">
    <property type="protein sequence ID" value="ENSCSRP00000007012.1"/>
    <property type="gene ID" value="ENSCSRG00000005177.1"/>
</dbReference>
<organism evidence="10 11">
    <name type="scientific">Chelydra serpentina</name>
    <name type="common">Snapping turtle</name>
    <name type="synonym">Testudo serpentina</name>
    <dbReference type="NCBI Taxonomy" id="8475"/>
    <lineage>
        <taxon>Eukaryota</taxon>
        <taxon>Metazoa</taxon>
        <taxon>Chordata</taxon>
        <taxon>Craniata</taxon>
        <taxon>Vertebrata</taxon>
        <taxon>Euteleostomi</taxon>
        <taxon>Archelosauria</taxon>
        <taxon>Testudinata</taxon>
        <taxon>Testudines</taxon>
        <taxon>Cryptodira</taxon>
        <taxon>Durocryptodira</taxon>
        <taxon>Americhelydia</taxon>
        <taxon>Chelydroidea</taxon>
        <taxon>Chelydridae</taxon>
        <taxon>Chelydra</taxon>
    </lineage>
</organism>
<feature type="transmembrane region" description="Helical" evidence="9">
    <location>
        <begin position="73"/>
        <end position="93"/>
    </location>
</feature>
<evidence type="ECO:0000256" key="7">
    <source>
        <dbReference type="ARBA" id="ARBA00022989"/>
    </source>
</evidence>
<dbReference type="InterPro" id="IPR009357">
    <property type="entry name" value="Riboflavin_transptr"/>
</dbReference>
<comment type="catalytic activity">
    <reaction evidence="1 9">
        <text>riboflavin(in) = riboflavin(out)</text>
        <dbReference type="Rhea" id="RHEA:35015"/>
        <dbReference type="ChEBI" id="CHEBI:57986"/>
    </reaction>
</comment>
<dbReference type="PANTHER" id="PTHR12929:SF6">
    <property type="entry name" value="SOLUTE CARRIER FAMILY 52, RIBOFLAVIN TRANSPORTER, MEMBER 3-B"/>
    <property type="match status" value="1"/>
</dbReference>
<keyword evidence="8 9" id="KW-0472">Membrane</keyword>
<feature type="transmembrane region" description="Helical" evidence="9">
    <location>
        <begin position="42"/>
        <end position="61"/>
    </location>
</feature>
<dbReference type="GO" id="GO:0032217">
    <property type="term" value="F:riboflavin transmembrane transporter activity"/>
    <property type="evidence" value="ECO:0007669"/>
    <property type="project" value="UniProtKB-UniRule"/>
</dbReference>
<protein>
    <recommendedName>
        <fullName evidence="9">Riboflavin transporter</fullName>
    </recommendedName>
</protein>
<keyword evidence="4 9" id="KW-0813">Transport</keyword>
<comment type="function">
    <text evidence="9">Plasma membrane transporter mediating the uptake by cells of the water soluble vitamin B2/riboflavin that plays a key role in biochemical oxidation-reduction reactions of the carbohydrate, lipid, and amino acid metabolism.</text>
</comment>
<keyword evidence="11" id="KW-1185">Reference proteome</keyword>
<evidence type="ECO:0000256" key="2">
    <source>
        <dbReference type="ARBA" id="ARBA00004651"/>
    </source>
</evidence>
<name>A0A8C3S0I0_CHESE</name>
<dbReference type="PANTHER" id="PTHR12929">
    <property type="entry name" value="SOLUTE CARRIER FAMILY 52"/>
    <property type="match status" value="1"/>
</dbReference>
<feature type="transmembrane region" description="Helical" evidence="9">
    <location>
        <begin position="338"/>
        <end position="358"/>
    </location>
</feature>
<evidence type="ECO:0000313" key="11">
    <source>
        <dbReference type="Proteomes" id="UP000694403"/>
    </source>
</evidence>
<accession>A0A8C3S0I0</accession>
<dbReference type="SUPFAM" id="SSF103473">
    <property type="entry name" value="MFS general substrate transporter"/>
    <property type="match status" value="1"/>
</dbReference>
<keyword evidence="5 9" id="KW-1003">Cell membrane</keyword>
<proteinExistence type="inferred from homology"/>
<dbReference type="AlphaFoldDB" id="A0A8C3S0I0"/>
<feature type="transmembrane region" description="Helical" evidence="9">
    <location>
        <begin position="141"/>
        <end position="161"/>
    </location>
</feature>
<feature type="transmembrane region" description="Helical" evidence="9">
    <location>
        <begin position="370"/>
        <end position="392"/>
    </location>
</feature>
<dbReference type="GO" id="GO:0005886">
    <property type="term" value="C:plasma membrane"/>
    <property type="evidence" value="ECO:0007669"/>
    <property type="project" value="UniProtKB-SubCell"/>
</dbReference>
<reference evidence="10" key="2">
    <citation type="submission" date="2025-09" db="UniProtKB">
        <authorList>
            <consortium name="Ensembl"/>
        </authorList>
    </citation>
    <scope>IDENTIFICATION</scope>
</reference>
<keyword evidence="7 9" id="KW-1133">Transmembrane helix</keyword>
<feature type="transmembrane region" description="Helical" evidence="9">
    <location>
        <begin position="193"/>
        <end position="212"/>
    </location>
</feature>
<dbReference type="InterPro" id="IPR036259">
    <property type="entry name" value="MFS_trans_sf"/>
</dbReference>
<feature type="transmembrane region" description="Helical" evidence="9">
    <location>
        <begin position="404"/>
        <end position="432"/>
    </location>
</feature>
<evidence type="ECO:0000256" key="3">
    <source>
        <dbReference type="ARBA" id="ARBA00006366"/>
    </source>
</evidence>
<sequence length="444" mass="47417">MALVVHVLACLLGTGSWVAINGMWVELPLIVPQVPEGWYLPSYLTVLIQFANVGPLFVTLMHHCRPGRLSEAGTIYTIVSLGALACVLLAFFWQETSVVGGAARSTALLVLLFFLSLVDCTSSVTFLPFMLRFRARYLTTYFVGEGLSGLVPGLVALAQGAGVTRCVNGSLAGNASGPGLRAEYQPARFSVRLFFLFLGGMMGLCLAAFALLNHLPAARQERAKERFRAQARVEAGSGLQAVVEERPMISPAESRRPSSCFGTGTYSWPQVAYIFLVLAWVNALSNAVLPAVQSYSCLPYGNSAYHLSATLAAVANPLACFVGMFLPNRWAARGLVTLGLLSAAGSGFGCYIMAMAVLSPCPPLLHGPAGVTLIVLCWVLFVGSLSYVKLMIGMILRDEGHSALVWCGAVVQLGSMLGALTMFPLVSVYSLFRAGDPCNTRCPR</sequence>
<reference evidence="10" key="1">
    <citation type="submission" date="2025-08" db="UniProtKB">
        <authorList>
            <consortium name="Ensembl"/>
        </authorList>
    </citation>
    <scope>IDENTIFICATION</scope>
</reference>
<feature type="transmembrane region" description="Helical" evidence="9">
    <location>
        <begin position="105"/>
        <end position="129"/>
    </location>
</feature>
<dbReference type="Proteomes" id="UP000694403">
    <property type="component" value="Unplaced"/>
</dbReference>
<evidence type="ECO:0000256" key="6">
    <source>
        <dbReference type="ARBA" id="ARBA00022692"/>
    </source>
</evidence>
<evidence type="ECO:0000256" key="5">
    <source>
        <dbReference type="ARBA" id="ARBA00022475"/>
    </source>
</evidence>
<comment type="similarity">
    <text evidence="3 9">Belongs to the riboflavin transporter family.</text>
</comment>
<evidence type="ECO:0000256" key="4">
    <source>
        <dbReference type="ARBA" id="ARBA00022448"/>
    </source>
</evidence>
<comment type="subcellular location">
    <subcellularLocation>
        <location evidence="2 9">Cell membrane</location>
        <topology evidence="2 9">Multi-pass membrane protein</topology>
    </subcellularLocation>
</comment>
<evidence type="ECO:0000256" key="8">
    <source>
        <dbReference type="ARBA" id="ARBA00023136"/>
    </source>
</evidence>
<evidence type="ECO:0000256" key="1">
    <source>
        <dbReference type="ARBA" id="ARBA00000215"/>
    </source>
</evidence>
<evidence type="ECO:0000256" key="9">
    <source>
        <dbReference type="RuleBase" id="RU368035"/>
    </source>
</evidence>
<feature type="transmembrane region" description="Helical" evidence="9">
    <location>
        <begin position="304"/>
        <end position="326"/>
    </location>
</feature>
<evidence type="ECO:0000313" key="10">
    <source>
        <dbReference type="Ensembl" id="ENSCSRP00000007012.1"/>
    </source>
</evidence>
<feature type="transmembrane region" description="Helical" evidence="9">
    <location>
        <begin position="271"/>
        <end position="292"/>
    </location>
</feature>
<keyword evidence="6 9" id="KW-0812">Transmembrane</keyword>